<organism evidence="2 3">
    <name type="scientific">Rhizopus oryzae</name>
    <name type="common">Mucormycosis agent</name>
    <name type="synonym">Rhizopus arrhizus var. delemar</name>
    <dbReference type="NCBI Taxonomy" id="64495"/>
    <lineage>
        <taxon>Eukaryota</taxon>
        <taxon>Fungi</taxon>
        <taxon>Fungi incertae sedis</taxon>
        <taxon>Mucoromycota</taxon>
        <taxon>Mucoromycotina</taxon>
        <taxon>Mucoromycetes</taxon>
        <taxon>Mucorales</taxon>
        <taxon>Mucorineae</taxon>
        <taxon>Rhizopodaceae</taxon>
        <taxon>Rhizopus</taxon>
    </lineage>
</organism>
<dbReference type="InterPro" id="IPR011333">
    <property type="entry name" value="SKP1/BTB/POZ_sf"/>
</dbReference>
<dbReference type="SUPFAM" id="SSF54695">
    <property type="entry name" value="POZ domain"/>
    <property type="match status" value="1"/>
</dbReference>
<accession>A0A9P6YI98</accession>
<dbReference type="SMART" id="SM00225">
    <property type="entry name" value="BTB"/>
    <property type="match status" value="1"/>
</dbReference>
<dbReference type="PANTHER" id="PTHR14499">
    <property type="entry name" value="POTASSIUM CHANNEL TETRAMERIZATION DOMAIN-CONTAINING"/>
    <property type="match status" value="1"/>
</dbReference>
<protein>
    <recommendedName>
        <fullName evidence="1">BTB domain-containing protein</fullName>
    </recommendedName>
</protein>
<gene>
    <name evidence="2" type="ORF">G6F51_003215</name>
</gene>
<evidence type="ECO:0000313" key="2">
    <source>
        <dbReference type="EMBL" id="KAG1549176.1"/>
    </source>
</evidence>
<sequence>MTLPIDKVIKLNVGGIPYYTYHDTLRRSPYFMNLLDGEMKKKTFVNGDEIFIDRNGQLFEHVIEYLRTGSLESIEDDIKSLNKLREEAEYYQLKDLIDAINGLVEGIPVIENTMLIGSKGPQESTVRILMDAIGEQSTLKLAFATQMRVDLYKVHIHCNGRIQGLQKVDNLDKQIGLGKQWPLVLRQLAASMPFASLYVVEAMREKGLNVNRLKKDTETSLPVELQTTEAASLPLGPKTRKAHLRFTEKRCKGYFDIEYYRSQMAMSFKFKNNLHIRKILGQIERNIILNIEEKDATLNPFIPELSETTIDKLPEFLEGII</sequence>
<evidence type="ECO:0000259" key="1">
    <source>
        <dbReference type="PROSITE" id="PS50097"/>
    </source>
</evidence>
<dbReference type="InterPro" id="IPR003131">
    <property type="entry name" value="T1-type_BTB"/>
</dbReference>
<name>A0A9P6YI98_RHIOR</name>
<proteinExistence type="predicted"/>
<comment type="caution">
    <text evidence="2">The sequence shown here is derived from an EMBL/GenBank/DDBJ whole genome shotgun (WGS) entry which is preliminary data.</text>
</comment>
<dbReference type="GO" id="GO:0051260">
    <property type="term" value="P:protein homooligomerization"/>
    <property type="evidence" value="ECO:0007669"/>
    <property type="project" value="InterPro"/>
</dbReference>
<dbReference type="InterPro" id="IPR000210">
    <property type="entry name" value="BTB/POZ_dom"/>
</dbReference>
<reference evidence="2" key="1">
    <citation type="journal article" date="2020" name="Microb. Genom.">
        <title>Genetic diversity of clinical and environmental Mucorales isolates obtained from an investigation of mucormycosis cases among solid organ transplant recipients.</title>
        <authorList>
            <person name="Nguyen M.H."/>
            <person name="Kaul D."/>
            <person name="Muto C."/>
            <person name="Cheng S.J."/>
            <person name="Richter R.A."/>
            <person name="Bruno V.M."/>
            <person name="Liu G."/>
            <person name="Beyhan S."/>
            <person name="Sundermann A.J."/>
            <person name="Mounaud S."/>
            <person name="Pasculle A.W."/>
            <person name="Nierman W.C."/>
            <person name="Driscoll E."/>
            <person name="Cumbie R."/>
            <person name="Clancy C.J."/>
            <person name="Dupont C.L."/>
        </authorList>
    </citation>
    <scope>NUCLEOTIDE SEQUENCE</scope>
    <source>
        <strain evidence="2">GL16</strain>
    </source>
</reference>
<dbReference type="OMA" id="IECNGRI"/>
<dbReference type="AlphaFoldDB" id="A0A9P6YI98"/>
<dbReference type="Proteomes" id="UP000717996">
    <property type="component" value="Unassembled WGS sequence"/>
</dbReference>
<dbReference type="PROSITE" id="PS50097">
    <property type="entry name" value="BTB"/>
    <property type="match status" value="1"/>
</dbReference>
<evidence type="ECO:0000313" key="3">
    <source>
        <dbReference type="Proteomes" id="UP000717996"/>
    </source>
</evidence>
<dbReference type="Pfam" id="PF02214">
    <property type="entry name" value="BTB_2"/>
    <property type="match status" value="1"/>
</dbReference>
<feature type="domain" description="BTB" evidence="1">
    <location>
        <begin position="5"/>
        <end position="75"/>
    </location>
</feature>
<dbReference type="CDD" id="cd18316">
    <property type="entry name" value="BTB_POZ_KCTD-like"/>
    <property type="match status" value="1"/>
</dbReference>
<dbReference type="EMBL" id="JAANIT010000308">
    <property type="protein sequence ID" value="KAG1549176.1"/>
    <property type="molecule type" value="Genomic_DNA"/>
</dbReference>
<dbReference type="Gene3D" id="3.30.710.10">
    <property type="entry name" value="Potassium Channel Kv1.1, Chain A"/>
    <property type="match status" value="1"/>
</dbReference>
<dbReference type="PANTHER" id="PTHR14499:SF136">
    <property type="entry name" value="GH08630P"/>
    <property type="match status" value="1"/>
</dbReference>